<accession>A0A8C4Q2R3</accession>
<feature type="domain" description="C2H2-type" evidence="3">
    <location>
        <begin position="174"/>
        <end position="202"/>
    </location>
</feature>
<feature type="region of interest" description="Disordered" evidence="2">
    <location>
        <begin position="313"/>
        <end position="335"/>
    </location>
</feature>
<sequence>MCSPLQVCGFRSSFYTDVDAHFRNVHETTKNLQCPFCLKVLRTVSYYQQHYMRHQKKSVHRCSKCRLNFLNMSSKTEHKAADHKTHKKPSMLEGLLPGTKVILRVSLFNGHQARITTEMPTPGDTQVAARKPKSVPPQTQSSKVMVERPKTSGHMCMECTMEVKNFANHFPTYVHCSLCRYSTSCSRSFAEHMISVHTSRKPRFSMYKQFCWKAWNLTTKCSCGLQQSWLTIDSMASHLALNPSHYCTACPLSDGSQLSSRAPVVASIEPKSQGDVIVIDSDEISKELTQSTRESPEMQKDQNLPVEEPAKAENAVEEKYDVPTTGASTSIGDDIITVESDSDNELETIVNKVKQELLHHSSSDEMDHDGSPPSASKLPLSLGFLHHKEVEDKAEASSNKVVSKPDAPDMCDKTVEDKKYENVLQSTPSQNEGNESGMKQSKDDICSTEATMNFNDVDLSSKKLGTSCNDSEKTTASGIEKTDSQDASDEQQVEDNTDEEDIGNVDESFKKASKKVNTEDMKKSSEKGSGNEKEIAEDGDGDSKEKLEESNEQDVMKLESDEEDIEIQLEESTVEVDKLQNSDGENDISEGKNIEEKNKTFEEHKVEKPLVEEAGNDRSSEDGQSKAEEIFPKVIEVPGAVSDKDEDLSGMSDAHLEPLTPSLILEQEARQMISDDVQSFPPKRSPTDSDSSSHPSSPSKEDVLAQKEAPHNWTPVLPITDAL</sequence>
<feature type="region of interest" description="Disordered" evidence="2">
    <location>
        <begin position="359"/>
        <end position="723"/>
    </location>
</feature>
<feature type="compositionally biased region" description="Polar residues" evidence="2">
    <location>
        <begin position="463"/>
        <end position="477"/>
    </location>
</feature>
<evidence type="ECO:0000256" key="2">
    <source>
        <dbReference type="SAM" id="MobiDB-lite"/>
    </source>
</evidence>
<dbReference type="InterPro" id="IPR013087">
    <property type="entry name" value="Znf_C2H2_type"/>
</dbReference>
<dbReference type="OMA" id="MECTMEV"/>
<feature type="compositionally biased region" description="Acidic residues" evidence="2">
    <location>
        <begin position="486"/>
        <end position="504"/>
    </location>
</feature>
<dbReference type="AlphaFoldDB" id="A0A8C4Q2R3"/>
<feature type="compositionally biased region" description="Low complexity" evidence="2">
    <location>
        <begin position="688"/>
        <end position="698"/>
    </location>
</feature>
<dbReference type="InterPro" id="IPR057618">
    <property type="entry name" value="Znf_POGZ/Z280C-D-like"/>
</dbReference>
<keyword evidence="1" id="KW-0862">Zinc</keyword>
<reference evidence="4" key="2">
    <citation type="submission" date="2025-09" db="UniProtKB">
        <authorList>
            <consortium name="Ensembl"/>
        </authorList>
    </citation>
    <scope>IDENTIFICATION</scope>
</reference>
<dbReference type="GO" id="GO:0008270">
    <property type="term" value="F:zinc ion binding"/>
    <property type="evidence" value="ECO:0007669"/>
    <property type="project" value="UniProtKB-KW"/>
</dbReference>
<feature type="compositionally biased region" description="Basic and acidic residues" evidence="2">
    <location>
        <begin position="406"/>
        <end position="421"/>
    </location>
</feature>
<feature type="compositionally biased region" description="Basic and acidic residues" evidence="2">
    <location>
        <begin position="359"/>
        <end position="370"/>
    </location>
</feature>
<protein>
    <recommendedName>
        <fullName evidence="3">C2H2-type domain-containing protein</fullName>
    </recommendedName>
</protein>
<keyword evidence="5" id="KW-1185">Reference proteome</keyword>
<feature type="compositionally biased region" description="Basic and acidic residues" evidence="2">
    <location>
        <begin position="589"/>
        <end position="631"/>
    </location>
</feature>
<feature type="compositionally biased region" description="Low complexity" evidence="2">
    <location>
        <begin position="371"/>
        <end position="382"/>
    </location>
</feature>
<reference evidence="4" key="1">
    <citation type="submission" date="2025-08" db="UniProtKB">
        <authorList>
            <consortium name="Ensembl"/>
        </authorList>
    </citation>
    <scope>IDENTIFICATION</scope>
</reference>
<evidence type="ECO:0000313" key="5">
    <source>
        <dbReference type="Proteomes" id="UP000694388"/>
    </source>
</evidence>
<evidence type="ECO:0000259" key="3">
    <source>
        <dbReference type="PROSITE" id="PS50157"/>
    </source>
</evidence>
<feature type="region of interest" description="Disordered" evidence="2">
    <location>
        <begin position="288"/>
        <end position="307"/>
    </location>
</feature>
<feature type="compositionally biased region" description="Polar residues" evidence="2">
    <location>
        <begin position="423"/>
        <end position="439"/>
    </location>
</feature>
<dbReference type="SMART" id="SM00355">
    <property type="entry name" value="ZnF_C2H2"/>
    <property type="match status" value="3"/>
</dbReference>
<keyword evidence="1" id="KW-0479">Metal-binding</keyword>
<dbReference type="GO" id="GO:0003677">
    <property type="term" value="F:DNA binding"/>
    <property type="evidence" value="ECO:0007669"/>
    <property type="project" value="UniProtKB-KW"/>
</dbReference>
<dbReference type="Ensembl" id="ENSEBUT00000009516.1">
    <property type="protein sequence ID" value="ENSEBUP00000008999.1"/>
    <property type="gene ID" value="ENSEBUG00000005822.1"/>
</dbReference>
<dbReference type="Proteomes" id="UP000694388">
    <property type="component" value="Unplaced"/>
</dbReference>
<evidence type="ECO:0000313" key="4">
    <source>
        <dbReference type="Ensembl" id="ENSEBUP00000008999.1"/>
    </source>
</evidence>
<name>A0A8C4Q2R3_EPTBU</name>
<feature type="compositionally biased region" description="Acidic residues" evidence="2">
    <location>
        <begin position="560"/>
        <end position="574"/>
    </location>
</feature>
<evidence type="ECO:0000256" key="1">
    <source>
        <dbReference type="PROSITE-ProRule" id="PRU00042"/>
    </source>
</evidence>
<dbReference type="PROSITE" id="PS00028">
    <property type="entry name" value="ZINC_FINGER_C2H2_1"/>
    <property type="match status" value="2"/>
</dbReference>
<dbReference type="Pfam" id="PF25429">
    <property type="entry name" value="zf-POGZ"/>
    <property type="match status" value="1"/>
</dbReference>
<keyword evidence="1" id="KW-0863">Zinc-finger</keyword>
<dbReference type="GeneTree" id="ENSGT00940000163854"/>
<dbReference type="PROSITE" id="PS50157">
    <property type="entry name" value="ZINC_FINGER_C2H2_2"/>
    <property type="match status" value="1"/>
</dbReference>
<proteinExistence type="predicted"/>
<feature type="compositionally biased region" description="Basic and acidic residues" evidence="2">
    <location>
        <begin position="516"/>
        <end position="559"/>
    </location>
</feature>
<organism evidence="4 5">
    <name type="scientific">Eptatretus burgeri</name>
    <name type="common">Inshore hagfish</name>
    <dbReference type="NCBI Taxonomy" id="7764"/>
    <lineage>
        <taxon>Eukaryota</taxon>
        <taxon>Metazoa</taxon>
        <taxon>Chordata</taxon>
        <taxon>Craniata</taxon>
        <taxon>Vertebrata</taxon>
        <taxon>Cyclostomata</taxon>
        <taxon>Myxini</taxon>
        <taxon>Myxiniformes</taxon>
        <taxon>Myxinidae</taxon>
        <taxon>Eptatretinae</taxon>
        <taxon>Eptatretus</taxon>
    </lineage>
</organism>
<feature type="compositionally biased region" description="Basic and acidic residues" evidence="2">
    <location>
        <begin position="386"/>
        <end position="395"/>
    </location>
</feature>
<feature type="compositionally biased region" description="Basic and acidic residues" evidence="2">
    <location>
        <begin position="699"/>
        <end position="710"/>
    </location>
</feature>
<feature type="region of interest" description="Disordered" evidence="2">
    <location>
        <begin position="116"/>
        <end position="147"/>
    </location>
</feature>